<comment type="caution">
    <text evidence="1">The sequence shown here is derived from an EMBL/GenBank/DDBJ whole genome shotgun (WGS) entry which is preliminary data.</text>
</comment>
<name>A0ACC1DHF4_9NEOP</name>
<keyword evidence="2" id="KW-1185">Reference proteome</keyword>
<organism evidence="1 2">
    <name type="scientific">Dendrolimus kikuchii</name>
    <dbReference type="NCBI Taxonomy" id="765133"/>
    <lineage>
        <taxon>Eukaryota</taxon>
        <taxon>Metazoa</taxon>
        <taxon>Ecdysozoa</taxon>
        <taxon>Arthropoda</taxon>
        <taxon>Hexapoda</taxon>
        <taxon>Insecta</taxon>
        <taxon>Pterygota</taxon>
        <taxon>Neoptera</taxon>
        <taxon>Endopterygota</taxon>
        <taxon>Lepidoptera</taxon>
        <taxon>Glossata</taxon>
        <taxon>Ditrysia</taxon>
        <taxon>Bombycoidea</taxon>
        <taxon>Lasiocampidae</taxon>
        <taxon>Dendrolimus</taxon>
    </lineage>
</organism>
<accession>A0ACC1DHF4</accession>
<evidence type="ECO:0000313" key="1">
    <source>
        <dbReference type="EMBL" id="KAJ0183189.1"/>
    </source>
</evidence>
<gene>
    <name evidence="1" type="ORF">K1T71_001165</name>
</gene>
<dbReference type="Proteomes" id="UP000824533">
    <property type="component" value="Linkage Group LG02"/>
</dbReference>
<reference evidence="1 2" key="1">
    <citation type="journal article" date="2021" name="Front. Genet.">
        <title>Chromosome-Level Genome Assembly Reveals Significant Gene Expansion in the Toll and IMD Signaling Pathways of Dendrolimus kikuchii.</title>
        <authorList>
            <person name="Zhou J."/>
            <person name="Wu P."/>
            <person name="Xiong Z."/>
            <person name="Liu N."/>
            <person name="Zhao N."/>
            <person name="Ji M."/>
            <person name="Qiu Y."/>
            <person name="Yang B."/>
        </authorList>
    </citation>
    <scope>NUCLEOTIDE SEQUENCE [LARGE SCALE GENOMIC DNA]</scope>
    <source>
        <strain evidence="1">Ann1</strain>
    </source>
</reference>
<sequence>MRVPEREMRRSNSFEKGIKFFSNEKVNFEALICSEARSLTLRHQRQATNFNNDLGDSKGLDKSQFPFSLPRPQPPQQSTTTTTPLASTTSAAFNACLRNCLVTTEYNPVCGSNNVTYDNLGRFTCAQRCGACNSDRLTLQRGGKCLRPSS</sequence>
<dbReference type="EMBL" id="CM034388">
    <property type="protein sequence ID" value="KAJ0183189.1"/>
    <property type="molecule type" value="Genomic_DNA"/>
</dbReference>
<evidence type="ECO:0000313" key="2">
    <source>
        <dbReference type="Proteomes" id="UP000824533"/>
    </source>
</evidence>
<protein>
    <submittedName>
        <fullName evidence="1">Uncharacterized protein</fullName>
    </submittedName>
</protein>
<proteinExistence type="predicted"/>